<comment type="caution">
    <text evidence="3">The sequence shown here is derived from an EMBL/GenBank/DDBJ whole genome shotgun (WGS) entry which is preliminary data.</text>
</comment>
<gene>
    <name evidence="3" type="ORF">C8P70_10395</name>
</gene>
<proteinExistence type="inferred from homology"/>
<dbReference type="AlphaFoldDB" id="A0A4R7FCU3"/>
<sequence length="92" mass="9962">MSWSVDVIGYGVNNARFLFSTNDFYGYKNTIIKCVVGAYYLLSLSLKGGMSVGAAYGIWAALGISILAIIGAFFFRESFSLLQIVGIVFIIG</sequence>
<organism evidence="3 4">
    <name type="scientific">Myroides indicus</name>
    <dbReference type="NCBI Taxonomy" id="1323422"/>
    <lineage>
        <taxon>Bacteria</taxon>
        <taxon>Pseudomonadati</taxon>
        <taxon>Bacteroidota</taxon>
        <taxon>Flavobacteriia</taxon>
        <taxon>Flavobacteriales</taxon>
        <taxon>Flavobacteriaceae</taxon>
        <taxon>Myroides</taxon>
    </lineage>
</organism>
<comment type="similarity">
    <text evidence="1">Belongs to the drug/metabolite transporter (DMT) superfamily. Small multidrug resistance (SMR) (TC 2.A.7.1) family.</text>
</comment>
<accession>A0A4R7FCU3</accession>
<dbReference type="InterPro" id="IPR037185">
    <property type="entry name" value="EmrE-like"/>
</dbReference>
<keyword evidence="2" id="KW-1133">Transmembrane helix</keyword>
<dbReference type="InterPro" id="IPR045324">
    <property type="entry name" value="Small_multidrug_res"/>
</dbReference>
<dbReference type="RefSeq" id="WP_243832641.1">
    <property type="nucleotide sequence ID" value="NZ_SOAG01000003.1"/>
</dbReference>
<keyword evidence="2" id="KW-0472">Membrane</keyword>
<feature type="transmembrane region" description="Helical" evidence="2">
    <location>
        <begin position="24"/>
        <end position="42"/>
    </location>
</feature>
<dbReference type="Gene3D" id="1.10.3730.20">
    <property type="match status" value="1"/>
</dbReference>
<evidence type="ECO:0000313" key="3">
    <source>
        <dbReference type="EMBL" id="TDS65073.1"/>
    </source>
</evidence>
<dbReference type="SUPFAM" id="SSF103481">
    <property type="entry name" value="Multidrug resistance efflux transporter EmrE"/>
    <property type="match status" value="1"/>
</dbReference>
<reference evidence="3 4" key="1">
    <citation type="submission" date="2019-03" db="EMBL/GenBank/DDBJ databases">
        <title>Genomic Encyclopedia of Archaeal and Bacterial Type Strains, Phase II (KMG-II): from individual species to whole genera.</title>
        <authorList>
            <person name="Goeker M."/>
        </authorList>
    </citation>
    <scope>NUCLEOTIDE SEQUENCE [LARGE SCALE GENOMIC DNA]</scope>
    <source>
        <strain evidence="3 4">DSM 28213</strain>
    </source>
</reference>
<evidence type="ECO:0000256" key="1">
    <source>
        <dbReference type="RuleBase" id="RU003942"/>
    </source>
</evidence>
<name>A0A4R7FCU3_9FLAO</name>
<feature type="transmembrane region" description="Helical" evidence="2">
    <location>
        <begin position="54"/>
        <end position="75"/>
    </location>
</feature>
<dbReference type="GO" id="GO:0022857">
    <property type="term" value="F:transmembrane transporter activity"/>
    <property type="evidence" value="ECO:0007669"/>
    <property type="project" value="InterPro"/>
</dbReference>
<evidence type="ECO:0000256" key="2">
    <source>
        <dbReference type="SAM" id="Phobius"/>
    </source>
</evidence>
<dbReference type="EMBL" id="SOAG01000003">
    <property type="protein sequence ID" value="TDS65073.1"/>
    <property type="molecule type" value="Genomic_DNA"/>
</dbReference>
<evidence type="ECO:0000313" key="4">
    <source>
        <dbReference type="Proteomes" id="UP000295215"/>
    </source>
</evidence>
<dbReference type="Pfam" id="PF00893">
    <property type="entry name" value="Multi_Drug_Res"/>
    <property type="match status" value="1"/>
</dbReference>
<comment type="subcellular location">
    <subcellularLocation>
        <location evidence="1">Cell membrane</location>
        <topology evidence="1">Multi-pass membrane protein</topology>
    </subcellularLocation>
</comment>
<dbReference type="Proteomes" id="UP000295215">
    <property type="component" value="Unassembled WGS sequence"/>
</dbReference>
<keyword evidence="4" id="KW-1185">Reference proteome</keyword>
<dbReference type="GO" id="GO:0005886">
    <property type="term" value="C:plasma membrane"/>
    <property type="evidence" value="ECO:0007669"/>
    <property type="project" value="UniProtKB-SubCell"/>
</dbReference>
<keyword evidence="1 2" id="KW-0812">Transmembrane</keyword>
<protein>
    <submittedName>
        <fullName evidence="3">Small Multidrug Resistance (SMR) protein</fullName>
    </submittedName>
</protein>